<evidence type="ECO:0000313" key="2">
    <source>
        <dbReference type="Proteomes" id="UP000050863"/>
    </source>
</evidence>
<protein>
    <submittedName>
        <fullName evidence="1">Uncharacterized protein</fullName>
    </submittedName>
</protein>
<keyword evidence="2" id="KW-1185">Reference proteome</keyword>
<reference evidence="1 2" key="1">
    <citation type="submission" date="2014-03" db="EMBL/GenBank/DDBJ databases">
        <title>Bradyrhizobium valentinum sp. nov., isolated from effective nodules of Lupinus mariae-josephae, a lupine endemic of basic-lime soils in Eastern Spain.</title>
        <authorList>
            <person name="Duran D."/>
            <person name="Rey L."/>
            <person name="Navarro A."/>
            <person name="Busquets A."/>
            <person name="Imperial J."/>
            <person name="Ruiz-Argueso T."/>
        </authorList>
    </citation>
    <scope>NUCLEOTIDE SEQUENCE [LARGE SCALE GENOMIC DNA]</scope>
    <source>
        <strain evidence="1 2">PAC68</strain>
    </source>
</reference>
<comment type="caution">
    <text evidence="1">The sequence shown here is derived from an EMBL/GenBank/DDBJ whole genome shotgun (WGS) entry which is preliminary data.</text>
</comment>
<dbReference type="EMBL" id="LLXZ01000115">
    <property type="protein sequence ID" value="KRR06353.1"/>
    <property type="molecule type" value="Genomic_DNA"/>
</dbReference>
<dbReference type="Proteomes" id="UP000050863">
    <property type="component" value="Unassembled WGS sequence"/>
</dbReference>
<name>A0A0R3LEV6_9BRAD</name>
<organism evidence="1 2">
    <name type="scientific">Bradyrhizobium jicamae</name>
    <dbReference type="NCBI Taxonomy" id="280332"/>
    <lineage>
        <taxon>Bacteria</taxon>
        <taxon>Pseudomonadati</taxon>
        <taxon>Pseudomonadota</taxon>
        <taxon>Alphaproteobacteria</taxon>
        <taxon>Hyphomicrobiales</taxon>
        <taxon>Nitrobacteraceae</taxon>
        <taxon>Bradyrhizobium</taxon>
    </lineage>
</organism>
<dbReference type="AlphaFoldDB" id="A0A0R3LEV6"/>
<accession>A0A0R3LEV6</accession>
<gene>
    <name evidence="1" type="ORF">CQ12_33400</name>
</gene>
<proteinExistence type="predicted"/>
<sequence length="142" mass="15751">MFPAAAINEASKFDPALREFYILTTARDDGAVQAYVANLNQKREEQGLFRVIVLGWGEIMRRATSDSDVTNKHFGPTAAASARLPCNELSTDELCFLQVCILMTRGGPLCSKGGRRQFEPLGQRRANTRPRTIAKGCQIILY</sequence>
<evidence type="ECO:0000313" key="1">
    <source>
        <dbReference type="EMBL" id="KRR06353.1"/>
    </source>
</evidence>